<reference evidence="2 3" key="1">
    <citation type="submission" date="2019-03" db="EMBL/GenBank/DDBJ databases">
        <title>Genomic Encyclopedia of Archaeal and Bacterial Type Strains, Phase II (KMG-II): from individual species to whole genera.</title>
        <authorList>
            <person name="Goeker M."/>
        </authorList>
    </citation>
    <scope>NUCLEOTIDE SEQUENCE [LARGE SCALE GENOMIC DNA]</scope>
    <source>
        <strain evidence="2 3">DSM 26433</strain>
    </source>
</reference>
<evidence type="ECO:0000313" key="2">
    <source>
        <dbReference type="EMBL" id="TCL09428.1"/>
    </source>
</evidence>
<proteinExistence type="predicted"/>
<feature type="signal peptide" evidence="1">
    <location>
        <begin position="1"/>
        <end position="26"/>
    </location>
</feature>
<name>A0A4R1NVW3_9RHOB</name>
<protein>
    <recommendedName>
        <fullName evidence="4">Protease inhibitor Inh</fullName>
    </recommendedName>
</protein>
<accession>A0A4R1NVW3</accession>
<evidence type="ECO:0000313" key="3">
    <source>
        <dbReference type="Proteomes" id="UP000295673"/>
    </source>
</evidence>
<sequence length="121" mass="12814">MQTHFQNIALPAAAAALMSSCSTAGATDYLLTCQMASKVTSDTQTLRVWDESAGDDCPLVASFDGSDGMECFQQLKGSEELRFAGTVTDTYITAQPSGRGAYVSSAGNDFEFMTGKCEVLN</sequence>
<dbReference type="RefSeq" id="WP_132859466.1">
    <property type="nucleotide sequence ID" value="NZ_SMGR01000001.1"/>
</dbReference>
<organism evidence="2 3">
    <name type="scientific">Shimia isoporae</name>
    <dbReference type="NCBI Taxonomy" id="647720"/>
    <lineage>
        <taxon>Bacteria</taxon>
        <taxon>Pseudomonadati</taxon>
        <taxon>Pseudomonadota</taxon>
        <taxon>Alphaproteobacteria</taxon>
        <taxon>Rhodobacterales</taxon>
        <taxon>Roseobacteraceae</taxon>
    </lineage>
</organism>
<keyword evidence="1" id="KW-0732">Signal</keyword>
<dbReference type="AlphaFoldDB" id="A0A4R1NVW3"/>
<dbReference type="EMBL" id="SMGR01000001">
    <property type="protein sequence ID" value="TCL09428.1"/>
    <property type="molecule type" value="Genomic_DNA"/>
</dbReference>
<gene>
    <name evidence="2" type="ORF">BXY66_1475</name>
</gene>
<dbReference type="Proteomes" id="UP000295673">
    <property type="component" value="Unassembled WGS sequence"/>
</dbReference>
<evidence type="ECO:0000256" key="1">
    <source>
        <dbReference type="SAM" id="SignalP"/>
    </source>
</evidence>
<keyword evidence="3" id="KW-1185">Reference proteome</keyword>
<dbReference type="OrthoDB" id="9834613at2"/>
<feature type="chain" id="PRO_5020478237" description="Protease inhibitor Inh" evidence="1">
    <location>
        <begin position="27"/>
        <end position="121"/>
    </location>
</feature>
<comment type="caution">
    <text evidence="2">The sequence shown here is derived from an EMBL/GenBank/DDBJ whole genome shotgun (WGS) entry which is preliminary data.</text>
</comment>
<evidence type="ECO:0008006" key="4">
    <source>
        <dbReference type="Google" id="ProtNLM"/>
    </source>
</evidence>